<dbReference type="InterPro" id="IPR029044">
    <property type="entry name" value="Nucleotide-diphossugar_trans"/>
</dbReference>
<evidence type="ECO:0000313" key="3">
    <source>
        <dbReference type="Proteomes" id="UP000036932"/>
    </source>
</evidence>
<dbReference type="Proteomes" id="UP000036932">
    <property type="component" value="Unassembled WGS sequence"/>
</dbReference>
<dbReference type="AlphaFoldDB" id="A0A0M1P558"/>
<dbReference type="SUPFAM" id="SSF53448">
    <property type="entry name" value="Nucleotide-diphospho-sugar transferases"/>
    <property type="match status" value="1"/>
</dbReference>
<dbReference type="PANTHER" id="PTHR43685">
    <property type="entry name" value="GLYCOSYLTRANSFERASE"/>
    <property type="match status" value="1"/>
</dbReference>
<gene>
    <name evidence="2" type="ORF">AM231_09930</name>
</gene>
<dbReference type="InterPro" id="IPR050834">
    <property type="entry name" value="Glycosyltransf_2"/>
</dbReference>
<organism evidence="2 3">
    <name type="scientific">Paenibacillus solani</name>
    <dbReference type="NCBI Taxonomy" id="1705565"/>
    <lineage>
        <taxon>Bacteria</taxon>
        <taxon>Bacillati</taxon>
        <taxon>Bacillota</taxon>
        <taxon>Bacilli</taxon>
        <taxon>Bacillales</taxon>
        <taxon>Paenibacillaceae</taxon>
        <taxon>Paenibacillus</taxon>
    </lineage>
</organism>
<comment type="caution">
    <text evidence="2">The sequence shown here is derived from an EMBL/GenBank/DDBJ whole genome shotgun (WGS) entry which is preliminary data.</text>
</comment>
<dbReference type="CDD" id="cd00761">
    <property type="entry name" value="Glyco_tranf_GTA_type"/>
    <property type="match status" value="1"/>
</dbReference>
<dbReference type="EMBL" id="LIUT01000001">
    <property type="protein sequence ID" value="KOR89425.1"/>
    <property type="molecule type" value="Genomic_DNA"/>
</dbReference>
<evidence type="ECO:0000313" key="2">
    <source>
        <dbReference type="EMBL" id="KOR89425.1"/>
    </source>
</evidence>
<dbReference type="GO" id="GO:0016740">
    <property type="term" value="F:transferase activity"/>
    <property type="evidence" value="ECO:0007669"/>
    <property type="project" value="UniProtKB-KW"/>
</dbReference>
<dbReference type="PATRIC" id="fig|1705565.3.peg.3968"/>
<name>A0A0M1P558_9BACL</name>
<dbReference type="PANTHER" id="PTHR43685:SF2">
    <property type="entry name" value="GLYCOSYLTRANSFERASE 2-LIKE DOMAIN-CONTAINING PROTEIN"/>
    <property type="match status" value="1"/>
</dbReference>
<protein>
    <submittedName>
        <fullName evidence="2">Glycosyl transferase</fullName>
    </submittedName>
</protein>
<feature type="domain" description="Glycosyltransferase 2-like" evidence="1">
    <location>
        <begin position="6"/>
        <end position="142"/>
    </location>
</feature>
<keyword evidence="2" id="KW-0808">Transferase</keyword>
<sequence>MEQLISIVMPTYNRAHIISGAIRSILRQTYVNWELIVVDDQSIDHTEETIREWTNTDPRIHYVRNDRDKGPAGARNTGMLAAQGVYLAFLDSDDEWYPYHLTDSIKTLAMTKADISFALWVEQHGDISSYNFDNKVERHLLRLMRTRFETWNDEETIVFEKGLFEAFLSHTRNFFQLNTMVFRRELLDEVGLINEDFYLGEDTTYLLRFFDKYRIALQTKPHSVYRESPDSLYLFCDRWQLDPDTIHLNEEIYNKIEGLSFKSIKVREHIRDLVAQSDSISKKRKQLYYIDIGISSKYYTLSYLNRHDRKKALQYCHQSIRSKITIFNLFLFVKLLCSSKSGNVFLHKALNLW</sequence>
<dbReference type="Pfam" id="PF00535">
    <property type="entry name" value="Glycos_transf_2"/>
    <property type="match status" value="1"/>
</dbReference>
<reference evidence="3" key="1">
    <citation type="submission" date="2015-08" db="EMBL/GenBank/DDBJ databases">
        <title>Genome sequencing project for genomic taxonomy and phylogenomics of Bacillus-like bacteria.</title>
        <authorList>
            <person name="Liu B."/>
            <person name="Wang J."/>
            <person name="Zhu Y."/>
            <person name="Liu G."/>
            <person name="Chen Q."/>
            <person name="Chen Z."/>
            <person name="Lan J."/>
            <person name="Che J."/>
            <person name="Ge C."/>
            <person name="Shi H."/>
            <person name="Pan Z."/>
            <person name="Liu X."/>
        </authorList>
    </citation>
    <scope>NUCLEOTIDE SEQUENCE [LARGE SCALE GENOMIC DNA]</scope>
    <source>
        <strain evidence="3">FJAT-22460</strain>
    </source>
</reference>
<proteinExistence type="predicted"/>
<dbReference type="Gene3D" id="3.90.550.10">
    <property type="entry name" value="Spore Coat Polysaccharide Biosynthesis Protein SpsA, Chain A"/>
    <property type="match status" value="1"/>
</dbReference>
<dbReference type="RefSeq" id="WP_054402464.1">
    <property type="nucleotide sequence ID" value="NZ_LIUT01000001.1"/>
</dbReference>
<keyword evidence="3" id="KW-1185">Reference proteome</keyword>
<accession>A0A0M1P558</accession>
<dbReference type="OrthoDB" id="9785185at2"/>
<evidence type="ECO:0000259" key="1">
    <source>
        <dbReference type="Pfam" id="PF00535"/>
    </source>
</evidence>
<dbReference type="InterPro" id="IPR001173">
    <property type="entry name" value="Glyco_trans_2-like"/>
</dbReference>